<dbReference type="EMBL" id="KV722348">
    <property type="protein sequence ID" value="OCH93975.1"/>
    <property type="molecule type" value="Genomic_DNA"/>
</dbReference>
<feature type="compositionally biased region" description="Polar residues" evidence="1">
    <location>
        <begin position="271"/>
        <end position="280"/>
    </location>
</feature>
<evidence type="ECO:0000256" key="1">
    <source>
        <dbReference type="SAM" id="MobiDB-lite"/>
    </source>
</evidence>
<evidence type="ECO:0000313" key="2">
    <source>
        <dbReference type="EMBL" id="OCH93975.1"/>
    </source>
</evidence>
<gene>
    <name evidence="2" type="ORF">OBBRIDRAFT_801484</name>
</gene>
<sequence>MEAGEYTYTIKAKEPTSLDGHAHYPISPDNLIVSFTVDTAHVVPTLLDIPRLKQALSRTLSAYPLYAGRLERPQGPQDHWKIRFSNEGILVKVRQSDAQQVVPVNTVVQSPWTFSEQISVAKTLSGENEPLMKVAIIHYIVIGYTSVGFSCAHVIYQGLPPLDPPPKYMTAPPTPVKEFTNFDIPSMEQTYALDDTPPHLDPHREKVVRVDIRFTAQQLMDIQRAEATRKTKHIGCKRAVLLCPGYARRFAREVSHDGRHRGSARGALHSDNGTQARGTVPLSSNAGCNGLIWTITERCRHPEQCKPWSLSCTARRIRLSLIGGRSPEFVADMSAYCGHKFQEAAESSRGLDFSPPPGHMTVNSTYKYDWTSAHFGYPGQTQFFHTVLPSPRYIKIFQANPQVIEDGSWRRDQGMAEVTFYLQTRVKSRFIDILKAEHILHAVYLYPRAAIQPRSGRTQLGGEGSQVGKPSADARDSALAAELWETTERVLADLGV</sequence>
<dbReference type="Proteomes" id="UP000250043">
    <property type="component" value="Unassembled WGS sequence"/>
</dbReference>
<reference evidence="2 3" key="1">
    <citation type="submission" date="2016-07" db="EMBL/GenBank/DDBJ databases">
        <title>Draft genome of the white-rot fungus Obba rivulosa 3A-2.</title>
        <authorList>
            <consortium name="DOE Joint Genome Institute"/>
            <person name="Miettinen O."/>
            <person name="Riley R."/>
            <person name="Acob R."/>
            <person name="Barry K."/>
            <person name="Cullen D."/>
            <person name="De Vries R."/>
            <person name="Hainaut M."/>
            <person name="Hatakka A."/>
            <person name="Henrissat B."/>
            <person name="Hilden K."/>
            <person name="Kuo R."/>
            <person name="Labutti K."/>
            <person name="Lipzen A."/>
            <person name="Makela M.R."/>
            <person name="Sandor L."/>
            <person name="Spatafora J.W."/>
            <person name="Grigoriev I.V."/>
            <person name="Hibbett D.S."/>
        </authorList>
    </citation>
    <scope>NUCLEOTIDE SEQUENCE [LARGE SCALE GENOMIC DNA]</scope>
    <source>
        <strain evidence="2 3">3A-2</strain>
    </source>
</reference>
<dbReference type="OrthoDB" id="1862401at2759"/>
<feature type="region of interest" description="Disordered" evidence="1">
    <location>
        <begin position="254"/>
        <end position="280"/>
    </location>
</feature>
<dbReference type="AlphaFoldDB" id="A0A8E2DQN3"/>
<accession>A0A8E2DQN3</accession>
<keyword evidence="3" id="KW-1185">Reference proteome</keyword>
<protein>
    <submittedName>
        <fullName evidence="2">Uncharacterized protein</fullName>
    </submittedName>
</protein>
<organism evidence="2 3">
    <name type="scientific">Obba rivulosa</name>
    <dbReference type="NCBI Taxonomy" id="1052685"/>
    <lineage>
        <taxon>Eukaryota</taxon>
        <taxon>Fungi</taxon>
        <taxon>Dikarya</taxon>
        <taxon>Basidiomycota</taxon>
        <taxon>Agaricomycotina</taxon>
        <taxon>Agaricomycetes</taxon>
        <taxon>Polyporales</taxon>
        <taxon>Gelatoporiaceae</taxon>
        <taxon>Obba</taxon>
    </lineage>
</organism>
<dbReference type="InterPro" id="IPR023213">
    <property type="entry name" value="CAT-like_dom_sf"/>
</dbReference>
<dbReference type="Gene3D" id="3.30.559.10">
    <property type="entry name" value="Chloramphenicol acetyltransferase-like domain"/>
    <property type="match status" value="1"/>
</dbReference>
<evidence type="ECO:0000313" key="3">
    <source>
        <dbReference type="Proteomes" id="UP000250043"/>
    </source>
</evidence>
<name>A0A8E2DQN3_9APHY</name>
<proteinExistence type="predicted"/>